<organism evidence="2 3">
    <name type="scientific">Phrynosoma platyrhinos</name>
    <name type="common">Desert horned lizard</name>
    <dbReference type="NCBI Taxonomy" id="52577"/>
    <lineage>
        <taxon>Eukaryota</taxon>
        <taxon>Metazoa</taxon>
        <taxon>Chordata</taxon>
        <taxon>Craniata</taxon>
        <taxon>Vertebrata</taxon>
        <taxon>Euteleostomi</taxon>
        <taxon>Lepidosauria</taxon>
        <taxon>Squamata</taxon>
        <taxon>Bifurcata</taxon>
        <taxon>Unidentata</taxon>
        <taxon>Episquamata</taxon>
        <taxon>Toxicofera</taxon>
        <taxon>Iguania</taxon>
        <taxon>Phrynosomatidae</taxon>
        <taxon>Phrynosomatinae</taxon>
        <taxon>Phrynosoma</taxon>
    </lineage>
</organism>
<evidence type="ECO:0000256" key="1">
    <source>
        <dbReference type="SAM" id="MobiDB-lite"/>
    </source>
</evidence>
<sequence>MRFECVAENKMAVRRQLELLFREPQAGGAITVERTGPREEHCLRERPHRSLEGAPGQVTNDVVMENNLIVCVEGDLTGSYFLKTKTTVEAAKMICPQISLKEQIQKLKESLVVVHMRIELLIEKLEGLNQQKALAEKQGSYGRRQGQTPGCKRKKSNN</sequence>
<accession>A0ABQ7STD6</accession>
<protein>
    <submittedName>
        <fullName evidence="2">Uncharacterized protein</fullName>
    </submittedName>
</protein>
<gene>
    <name evidence="2" type="ORF">JD844_021271</name>
</gene>
<name>A0ABQ7STD6_PHRPL</name>
<evidence type="ECO:0000313" key="2">
    <source>
        <dbReference type="EMBL" id="KAH0620619.1"/>
    </source>
</evidence>
<dbReference type="EMBL" id="JAIPUX010003289">
    <property type="protein sequence ID" value="KAH0620619.1"/>
    <property type="molecule type" value="Genomic_DNA"/>
</dbReference>
<reference evidence="2 3" key="1">
    <citation type="journal article" date="2022" name="Gigascience">
        <title>A chromosome-level genome assembly and annotation of the desert horned lizard, Phrynosoma platyrhinos, provides insight into chromosomal rearrangements among reptiles.</title>
        <authorList>
            <person name="Koochekian N."/>
            <person name="Ascanio A."/>
            <person name="Farleigh K."/>
            <person name="Card D.C."/>
            <person name="Schield D.R."/>
            <person name="Castoe T.A."/>
            <person name="Jezkova T."/>
        </authorList>
    </citation>
    <scope>NUCLEOTIDE SEQUENCE [LARGE SCALE GENOMIC DNA]</scope>
    <source>
        <strain evidence="2">NK-2021</strain>
    </source>
</reference>
<evidence type="ECO:0000313" key="3">
    <source>
        <dbReference type="Proteomes" id="UP000826234"/>
    </source>
</evidence>
<feature type="region of interest" description="Disordered" evidence="1">
    <location>
        <begin position="135"/>
        <end position="158"/>
    </location>
</feature>
<keyword evidence="3" id="KW-1185">Reference proteome</keyword>
<proteinExistence type="predicted"/>
<dbReference type="Proteomes" id="UP000826234">
    <property type="component" value="Unassembled WGS sequence"/>
</dbReference>
<comment type="caution">
    <text evidence="2">The sequence shown here is derived from an EMBL/GenBank/DDBJ whole genome shotgun (WGS) entry which is preliminary data.</text>
</comment>